<dbReference type="Gene3D" id="1.10.3730.20">
    <property type="match status" value="1"/>
</dbReference>
<gene>
    <name evidence="8" type="ORF">NEOLEDRAFT_1075037</name>
</gene>
<feature type="transmembrane region" description="Helical" evidence="6">
    <location>
        <begin position="259"/>
        <end position="284"/>
    </location>
</feature>
<dbReference type="AlphaFoldDB" id="A0A165P8Q7"/>
<evidence type="ECO:0000259" key="7">
    <source>
        <dbReference type="Pfam" id="PF00892"/>
    </source>
</evidence>
<feature type="transmembrane region" description="Helical" evidence="6">
    <location>
        <begin position="118"/>
        <end position="139"/>
    </location>
</feature>
<feature type="transmembrane region" description="Helical" evidence="6">
    <location>
        <begin position="290"/>
        <end position="308"/>
    </location>
</feature>
<feature type="region of interest" description="Disordered" evidence="5">
    <location>
        <begin position="396"/>
        <end position="424"/>
    </location>
</feature>
<feature type="transmembrane region" description="Helical" evidence="6">
    <location>
        <begin position="180"/>
        <end position="200"/>
    </location>
</feature>
<dbReference type="Proteomes" id="UP000076761">
    <property type="component" value="Unassembled WGS sequence"/>
</dbReference>
<comment type="subcellular location">
    <subcellularLocation>
        <location evidence="1">Membrane</location>
        <topology evidence="1">Multi-pass membrane protein</topology>
    </subcellularLocation>
</comment>
<evidence type="ECO:0000313" key="8">
    <source>
        <dbReference type="EMBL" id="KZT20684.1"/>
    </source>
</evidence>
<feature type="transmembrane region" description="Helical" evidence="6">
    <location>
        <begin position="227"/>
        <end position="247"/>
    </location>
</feature>
<evidence type="ECO:0000256" key="4">
    <source>
        <dbReference type="ARBA" id="ARBA00023136"/>
    </source>
</evidence>
<protein>
    <submittedName>
        <fullName evidence="8">DUF6-domain-containing protein</fullName>
    </submittedName>
</protein>
<dbReference type="PANTHER" id="PTHR22911">
    <property type="entry name" value="ACYL-MALONYL CONDENSING ENZYME-RELATED"/>
    <property type="match status" value="1"/>
</dbReference>
<feature type="compositionally biased region" description="Basic and acidic residues" evidence="5">
    <location>
        <begin position="396"/>
        <end position="411"/>
    </location>
</feature>
<dbReference type="EMBL" id="KV425616">
    <property type="protein sequence ID" value="KZT20684.1"/>
    <property type="molecule type" value="Genomic_DNA"/>
</dbReference>
<name>A0A165P8Q7_9AGAM</name>
<evidence type="ECO:0000256" key="6">
    <source>
        <dbReference type="SAM" id="Phobius"/>
    </source>
</evidence>
<evidence type="ECO:0000256" key="5">
    <source>
        <dbReference type="SAM" id="MobiDB-lite"/>
    </source>
</evidence>
<feature type="transmembrane region" description="Helical" evidence="6">
    <location>
        <begin position="345"/>
        <end position="363"/>
    </location>
</feature>
<keyword evidence="4 6" id="KW-0472">Membrane</keyword>
<evidence type="ECO:0000256" key="1">
    <source>
        <dbReference type="ARBA" id="ARBA00004141"/>
    </source>
</evidence>
<proteinExistence type="predicted"/>
<dbReference type="GO" id="GO:0016020">
    <property type="term" value="C:membrane"/>
    <property type="evidence" value="ECO:0007669"/>
    <property type="project" value="UniProtKB-SubCell"/>
</dbReference>
<feature type="domain" description="EamA" evidence="7">
    <location>
        <begin position="233"/>
        <end position="361"/>
    </location>
</feature>
<dbReference type="Pfam" id="PF00892">
    <property type="entry name" value="EamA"/>
    <property type="match status" value="2"/>
</dbReference>
<dbReference type="PANTHER" id="PTHR22911:SF6">
    <property type="entry name" value="SOLUTE CARRIER FAMILY 35 MEMBER G1"/>
    <property type="match status" value="1"/>
</dbReference>
<dbReference type="InterPro" id="IPR000620">
    <property type="entry name" value="EamA_dom"/>
</dbReference>
<feature type="transmembrane region" description="Helical" evidence="6">
    <location>
        <begin position="320"/>
        <end position="339"/>
    </location>
</feature>
<keyword evidence="9" id="KW-1185">Reference proteome</keyword>
<dbReference type="OrthoDB" id="306876at2759"/>
<sequence length="424" mass="45375">MARASYPPSTVISSSDDVPELEDDAIVNLKDQGKRVPWWRRTLSGVKDFVDRNTGLLLMVSAQIFGALQNVSVKTLNGLDDPVPTLELVIVRMSITWICCIVYMHLRGVPDPFLGPKGVRGLLVLRGCSGFIALFGMYYSLKYLSLSDATVLTFLSPLTTAVAGALILKEKITLRESLAGVCSFLGVILIARPEFLFGAASAVPDSGHVDGAHISDPSAKGTPAQRLGAVGVALLGVLGATSAYISMRAIGKRAHAMHSMVAFSTYCVVAASIGLIIQGTHIVIPSRVEWIALLLLIGFTGFTGQVLTTNGLQRETAGRGTMAIYTQIIYAITLERIFFHTTPAPLSIAGAVTIVTSAIYVALTKENMNSAKDQKQVKLENMGESMIEEGLLYHSGEDDSTLKSDNGEKVVKQSRPAESAKNTS</sequence>
<keyword evidence="3 6" id="KW-1133">Transmembrane helix</keyword>
<organism evidence="8 9">
    <name type="scientific">Neolentinus lepideus HHB14362 ss-1</name>
    <dbReference type="NCBI Taxonomy" id="1314782"/>
    <lineage>
        <taxon>Eukaryota</taxon>
        <taxon>Fungi</taxon>
        <taxon>Dikarya</taxon>
        <taxon>Basidiomycota</taxon>
        <taxon>Agaricomycotina</taxon>
        <taxon>Agaricomycetes</taxon>
        <taxon>Gloeophyllales</taxon>
        <taxon>Gloeophyllaceae</taxon>
        <taxon>Neolentinus</taxon>
    </lineage>
</organism>
<feature type="transmembrane region" description="Helical" evidence="6">
    <location>
        <begin position="151"/>
        <end position="168"/>
    </location>
</feature>
<feature type="transmembrane region" description="Helical" evidence="6">
    <location>
        <begin position="88"/>
        <end position="106"/>
    </location>
</feature>
<evidence type="ECO:0000256" key="3">
    <source>
        <dbReference type="ARBA" id="ARBA00022989"/>
    </source>
</evidence>
<dbReference type="SUPFAM" id="SSF103481">
    <property type="entry name" value="Multidrug resistance efflux transporter EmrE"/>
    <property type="match status" value="2"/>
</dbReference>
<evidence type="ECO:0000313" key="9">
    <source>
        <dbReference type="Proteomes" id="UP000076761"/>
    </source>
</evidence>
<feature type="domain" description="EamA" evidence="7">
    <location>
        <begin position="54"/>
        <end position="191"/>
    </location>
</feature>
<evidence type="ECO:0000256" key="2">
    <source>
        <dbReference type="ARBA" id="ARBA00022692"/>
    </source>
</evidence>
<reference evidence="8 9" key="1">
    <citation type="journal article" date="2016" name="Mol. Biol. Evol.">
        <title>Comparative Genomics of Early-Diverging Mushroom-Forming Fungi Provides Insights into the Origins of Lignocellulose Decay Capabilities.</title>
        <authorList>
            <person name="Nagy L.G."/>
            <person name="Riley R."/>
            <person name="Tritt A."/>
            <person name="Adam C."/>
            <person name="Daum C."/>
            <person name="Floudas D."/>
            <person name="Sun H."/>
            <person name="Yadav J.S."/>
            <person name="Pangilinan J."/>
            <person name="Larsson K.H."/>
            <person name="Matsuura K."/>
            <person name="Barry K."/>
            <person name="Labutti K."/>
            <person name="Kuo R."/>
            <person name="Ohm R.A."/>
            <person name="Bhattacharya S.S."/>
            <person name="Shirouzu T."/>
            <person name="Yoshinaga Y."/>
            <person name="Martin F.M."/>
            <person name="Grigoriev I.V."/>
            <person name="Hibbett D.S."/>
        </authorList>
    </citation>
    <scope>NUCLEOTIDE SEQUENCE [LARGE SCALE GENOMIC DNA]</scope>
    <source>
        <strain evidence="8 9">HHB14362 ss-1</strain>
    </source>
</reference>
<keyword evidence="2 6" id="KW-0812">Transmembrane</keyword>
<dbReference type="InterPro" id="IPR037185">
    <property type="entry name" value="EmrE-like"/>
</dbReference>
<dbReference type="InParanoid" id="A0A165P8Q7"/>
<accession>A0A165P8Q7</accession>
<feature type="transmembrane region" description="Helical" evidence="6">
    <location>
        <begin position="49"/>
        <end position="68"/>
    </location>
</feature>